<evidence type="ECO:0000256" key="7">
    <source>
        <dbReference type="ARBA" id="ARBA00022833"/>
    </source>
</evidence>
<sequence length="329" mass="37080">MNTVDGEDGLIAGIGLPDEGAPSELDWDSLATGRPGGFRLCWLHLDQKEERARDWIRSQAGIPDVAADALVAEETRPRVQRFDNGLLIVLRGVNLNPGANPEDMVSLRIWVERGLMISVRLRRLLAVQDTLAALREGDAPADSDELLAKLADRLFRRMEPVIDDLEERIDLVDEEQTAGSLRQPTNELQQLRLRTIILRRYILPQRDALHQLTNDPPAWFTRRTVSGLREAADRVIRYVESLDEIRERAMVIQDTIQNRNSEELNRRLYLLSIISAICLPLGLLTGLLGINVAGMPGSDTAWAFWAVSGLMIVIVALEIWALKSLKWFR</sequence>
<dbReference type="PANTHER" id="PTHR46494:SF3">
    <property type="entry name" value="ZINC TRANSPORT PROTEIN ZNTB"/>
    <property type="match status" value="1"/>
</dbReference>
<evidence type="ECO:0000256" key="9">
    <source>
        <dbReference type="ARBA" id="ARBA00023065"/>
    </source>
</evidence>
<dbReference type="KEGG" id="naci:NUH88_18455"/>
<feature type="transmembrane region" description="Helical" evidence="11">
    <location>
        <begin position="302"/>
        <end position="322"/>
    </location>
</feature>
<evidence type="ECO:0000256" key="4">
    <source>
        <dbReference type="ARBA" id="ARBA00022475"/>
    </source>
</evidence>
<organism evidence="12 13">
    <name type="scientific">Nisaea acidiphila</name>
    <dbReference type="NCBI Taxonomy" id="1862145"/>
    <lineage>
        <taxon>Bacteria</taxon>
        <taxon>Pseudomonadati</taxon>
        <taxon>Pseudomonadota</taxon>
        <taxon>Alphaproteobacteria</taxon>
        <taxon>Rhodospirillales</taxon>
        <taxon>Thalassobaculaceae</taxon>
        <taxon>Nisaea</taxon>
    </lineage>
</organism>
<evidence type="ECO:0000256" key="3">
    <source>
        <dbReference type="ARBA" id="ARBA00022448"/>
    </source>
</evidence>
<evidence type="ECO:0000313" key="13">
    <source>
        <dbReference type="Proteomes" id="UP001060336"/>
    </source>
</evidence>
<dbReference type="InterPro" id="IPR045861">
    <property type="entry name" value="CorA_cytoplasmic_dom"/>
</dbReference>
<keyword evidence="6 11" id="KW-0812">Transmembrane</keyword>
<keyword evidence="3" id="KW-0813">Transport</keyword>
<keyword evidence="8 11" id="KW-1133">Transmembrane helix</keyword>
<keyword evidence="4" id="KW-1003">Cell membrane</keyword>
<dbReference type="RefSeq" id="WP_257767969.1">
    <property type="nucleotide sequence ID" value="NZ_CP102480.1"/>
</dbReference>
<comment type="similarity">
    <text evidence="2">Belongs to the CorA metal ion transporter (MIT) (TC 1.A.35) family.</text>
</comment>
<keyword evidence="7" id="KW-0862">Zinc</keyword>
<dbReference type="GO" id="GO:0015095">
    <property type="term" value="F:magnesium ion transmembrane transporter activity"/>
    <property type="evidence" value="ECO:0007669"/>
    <property type="project" value="TreeGrafter"/>
</dbReference>
<evidence type="ECO:0000256" key="6">
    <source>
        <dbReference type="ARBA" id="ARBA00022692"/>
    </source>
</evidence>
<dbReference type="InterPro" id="IPR045863">
    <property type="entry name" value="CorA_TM1_TM2"/>
</dbReference>
<feature type="transmembrane region" description="Helical" evidence="11">
    <location>
        <begin position="268"/>
        <end position="290"/>
    </location>
</feature>
<keyword evidence="9" id="KW-0406">Ion transport</keyword>
<dbReference type="GO" id="GO:0000287">
    <property type="term" value="F:magnesium ion binding"/>
    <property type="evidence" value="ECO:0007669"/>
    <property type="project" value="TreeGrafter"/>
</dbReference>
<keyword evidence="10 11" id="KW-0472">Membrane</keyword>
<dbReference type="CDD" id="cd12833">
    <property type="entry name" value="ZntB-like_1"/>
    <property type="match status" value="1"/>
</dbReference>
<evidence type="ECO:0000313" key="12">
    <source>
        <dbReference type="EMBL" id="UUX49369.1"/>
    </source>
</evidence>
<evidence type="ECO:0000256" key="11">
    <source>
        <dbReference type="SAM" id="Phobius"/>
    </source>
</evidence>
<dbReference type="Proteomes" id="UP001060336">
    <property type="component" value="Chromosome"/>
</dbReference>
<dbReference type="Gene3D" id="1.20.58.340">
    <property type="entry name" value="Magnesium transport protein CorA, transmembrane region"/>
    <property type="match status" value="2"/>
</dbReference>
<dbReference type="GO" id="GO:0050897">
    <property type="term" value="F:cobalt ion binding"/>
    <property type="evidence" value="ECO:0007669"/>
    <property type="project" value="TreeGrafter"/>
</dbReference>
<dbReference type="EMBL" id="CP102480">
    <property type="protein sequence ID" value="UUX49369.1"/>
    <property type="molecule type" value="Genomic_DNA"/>
</dbReference>
<keyword evidence="5" id="KW-0997">Cell inner membrane</keyword>
<dbReference type="PANTHER" id="PTHR46494">
    <property type="entry name" value="CORA FAMILY METAL ION TRANSPORTER (EUROFUNG)"/>
    <property type="match status" value="1"/>
</dbReference>
<dbReference type="GO" id="GO:0015087">
    <property type="term" value="F:cobalt ion transmembrane transporter activity"/>
    <property type="evidence" value="ECO:0007669"/>
    <property type="project" value="TreeGrafter"/>
</dbReference>
<dbReference type="SUPFAM" id="SSF143865">
    <property type="entry name" value="CorA soluble domain-like"/>
    <property type="match status" value="1"/>
</dbReference>
<proteinExistence type="inferred from homology"/>
<dbReference type="Gene3D" id="3.30.460.20">
    <property type="entry name" value="CorA soluble domain-like"/>
    <property type="match status" value="1"/>
</dbReference>
<evidence type="ECO:0000256" key="5">
    <source>
        <dbReference type="ARBA" id="ARBA00022519"/>
    </source>
</evidence>
<protein>
    <submittedName>
        <fullName evidence="12">Zinc transporter ZntB</fullName>
    </submittedName>
</protein>
<keyword evidence="13" id="KW-1185">Reference proteome</keyword>
<evidence type="ECO:0000256" key="10">
    <source>
        <dbReference type="ARBA" id="ARBA00023136"/>
    </source>
</evidence>
<name>A0A9J7AS36_9PROT</name>
<evidence type="ECO:0000256" key="2">
    <source>
        <dbReference type="ARBA" id="ARBA00009765"/>
    </source>
</evidence>
<dbReference type="Pfam" id="PF01544">
    <property type="entry name" value="CorA"/>
    <property type="match status" value="1"/>
</dbReference>
<comment type="subcellular location">
    <subcellularLocation>
        <location evidence="1">Cell membrane</location>
        <topology evidence="1">Multi-pass membrane protein</topology>
    </subcellularLocation>
</comment>
<dbReference type="AlphaFoldDB" id="A0A9J7AS36"/>
<gene>
    <name evidence="12" type="ORF">NUH88_18455</name>
</gene>
<reference evidence="12" key="1">
    <citation type="submission" date="2022-08" db="EMBL/GenBank/DDBJ databases">
        <title>Nisaea acidiphila sp. nov., isolated from a marine algal debris and emended description of the genus Nisaea Urios et al. 2008.</title>
        <authorList>
            <person name="Kwon K."/>
        </authorList>
    </citation>
    <scope>NUCLEOTIDE SEQUENCE</scope>
    <source>
        <strain evidence="12">MEBiC11861</strain>
    </source>
</reference>
<dbReference type="SUPFAM" id="SSF144083">
    <property type="entry name" value="Magnesium transport protein CorA, transmembrane region"/>
    <property type="match status" value="1"/>
</dbReference>
<evidence type="ECO:0000256" key="1">
    <source>
        <dbReference type="ARBA" id="ARBA00004651"/>
    </source>
</evidence>
<evidence type="ECO:0000256" key="8">
    <source>
        <dbReference type="ARBA" id="ARBA00022989"/>
    </source>
</evidence>
<dbReference type="GO" id="GO:0005886">
    <property type="term" value="C:plasma membrane"/>
    <property type="evidence" value="ECO:0007669"/>
    <property type="project" value="UniProtKB-SubCell"/>
</dbReference>
<dbReference type="InterPro" id="IPR002523">
    <property type="entry name" value="MgTranspt_CorA/ZnTranspt_ZntB"/>
</dbReference>
<accession>A0A9J7AS36</accession>